<sequence length="67" mass="7663">MKKVEWLIVAVLIIVGLIFLTVSGTTVWEIETIQSYVKTFIQLCLWMGSPVIIVGIIYIIIQKRKGR</sequence>
<dbReference type="EMBL" id="CP022315">
    <property type="protein sequence ID" value="ASK61317.1"/>
    <property type="molecule type" value="Genomic_DNA"/>
</dbReference>
<feature type="transmembrane region" description="Helical" evidence="1">
    <location>
        <begin position="40"/>
        <end position="61"/>
    </location>
</feature>
<reference evidence="2 3" key="1">
    <citation type="submission" date="2017-07" db="EMBL/GenBank/DDBJ databases">
        <title>Virgibacillus sp. LM2416.</title>
        <authorList>
            <person name="Tak E.J."/>
            <person name="Bae J.-W."/>
        </authorList>
    </citation>
    <scope>NUCLEOTIDE SEQUENCE [LARGE SCALE GENOMIC DNA]</scope>
    <source>
        <strain evidence="2 3">LM2416</strain>
    </source>
</reference>
<feature type="transmembrane region" description="Helical" evidence="1">
    <location>
        <begin position="7"/>
        <end position="28"/>
    </location>
</feature>
<keyword evidence="3" id="KW-1185">Reference proteome</keyword>
<keyword evidence="1" id="KW-0472">Membrane</keyword>
<organism evidence="2 3">
    <name type="scientific">Virgibacillus phasianinus</name>
    <dbReference type="NCBI Taxonomy" id="2017483"/>
    <lineage>
        <taxon>Bacteria</taxon>
        <taxon>Bacillati</taxon>
        <taxon>Bacillota</taxon>
        <taxon>Bacilli</taxon>
        <taxon>Bacillales</taxon>
        <taxon>Bacillaceae</taxon>
        <taxon>Virgibacillus</taxon>
    </lineage>
</organism>
<dbReference type="RefSeq" id="WP_089060595.1">
    <property type="nucleotide sequence ID" value="NZ_CP022315.1"/>
</dbReference>
<protein>
    <submittedName>
        <fullName evidence="2">Uncharacterized protein</fullName>
    </submittedName>
</protein>
<dbReference type="KEGG" id="vil:CFK37_03545"/>
<evidence type="ECO:0000313" key="3">
    <source>
        <dbReference type="Proteomes" id="UP000198312"/>
    </source>
</evidence>
<keyword evidence="1" id="KW-0812">Transmembrane</keyword>
<evidence type="ECO:0000256" key="1">
    <source>
        <dbReference type="SAM" id="Phobius"/>
    </source>
</evidence>
<dbReference type="AlphaFoldDB" id="A0A220TZR4"/>
<keyword evidence="1" id="KW-1133">Transmembrane helix</keyword>
<name>A0A220TZR4_9BACI</name>
<accession>A0A220TZR4</accession>
<dbReference type="Proteomes" id="UP000198312">
    <property type="component" value="Chromosome"/>
</dbReference>
<gene>
    <name evidence="2" type="ORF">CFK37_03545</name>
</gene>
<evidence type="ECO:0000313" key="2">
    <source>
        <dbReference type="EMBL" id="ASK61317.1"/>
    </source>
</evidence>
<dbReference type="OrthoDB" id="2643649at2"/>
<proteinExistence type="predicted"/>